<keyword evidence="4 13" id="KW-0479">Metal-binding</keyword>
<dbReference type="Gene3D" id="3.30.2010.10">
    <property type="entry name" value="Metalloproteases ('zincins'), catalytic domain"/>
    <property type="match status" value="1"/>
</dbReference>
<feature type="active site" evidence="12">
    <location>
        <position position="316"/>
    </location>
</feature>
<evidence type="ECO:0000256" key="6">
    <source>
        <dbReference type="ARBA" id="ARBA00022824"/>
    </source>
</evidence>
<proteinExistence type="inferred from homology"/>
<evidence type="ECO:0000256" key="1">
    <source>
        <dbReference type="ARBA" id="ARBA00004477"/>
    </source>
</evidence>
<dbReference type="SUPFAM" id="SSF103473">
    <property type="entry name" value="MFS general substrate transporter"/>
    <property type="match status" value="1"/>
</dbReference>
<feature type="transmembrane region" description="Helical" evidence="14">
    <location>
        <begin position="120"/>
        <end position="136"/>
    </location>
</feature>
<dbReference type="AlphaFoldDB" id="A0ABD1CFK1"/>
<feature type="transmembrane region" description="Helical" evidence="14">
    <location>
        <begin position="78"/>
        <end position="100"/>
    </location>
</feature>
<comment type="function">
    <text evidence="14">Proteolytically removes the C-terminal three residues of farnesylated proteins.</text>
</comment>
<feature type="binding site" evidence="13">
    <location>
        <position position="315"/>
    </location>
    <ligand>
        <name>Zn(2+)</name>
        <dbReference type="ChEBI" id="CHEBI:29105"/>
        <note>catalytic</note>
    </ligand>
</feature>
<dbReference type="InterPro" id="IPR032456">
    <property type="entry name" value="Peptidase_M48_N"/>
</dbReference>
<comment type="catalytic activity">
    <reaction evidence="11 14">
        <text>Hydrolyzes the peptide bond -P2-(S-farnesyl or geranylgeranyl)C-P1'-P2'-P3'-COOH where P1' and P2' are amino acids with aliphatic side chains and P3' is any C-terminal residue.</text>
        <dbReference type="EC" id="3.4.24.84"/>
    </reaction>
</comment>
<dbReference type="GO" id="GO:0046872">
    <property type="term" value="F:metal ion binding"/>
    <property type="evidence" value="ECO:0007669"/>
    <property type="project" value="UniProtKB-UniRule"/>
</dbReference>
<keyword evidence="9 14" id="KW-0482">Metalloprotease</keyword>
<dbReference type="InterPro" id="IPR001915">
    <property type="entry name" value="Peptidase_M48"/>
</dbReference>
<evidence type="ECO:0000256" key="2">
    <source>
        <dbReference type="ARBA" id="ARBA00022670"/>
    </source>
</evidence>
<feature type="domain" description="CAAX prenyl protease 1 N-terminal" evidence="16">
    <location>
        <begin position="41"/>
        <end position="225"/>
    </location>
</feature>
<feature type="non-terminal residue" evidence="17">
    <location>
        <position position="1"/>
    </location>
</feature>
<evidence type="ECO:0000256" key="4">
    <source>
        <dbReference type="ARBA" id="ARBA00022723"/>
    </source>
</evidence>
<keyword evidence="5 14" id="KW-0378">Hydrolase</keyword>
<comment type="cofactor">
    <cofactor evidence="13 14">
        <name>Zn(2+)</name>
        <dbReference type="ChEBI" id="CHEBI:29105"/>
    </cofactor>
    <text evidence="13 14">Binds 1 zinc ion per subunit.</text>
</comment>
<evidence type="ECO:0000259" key="16">
    <source>
        <dbReference type="Pfam" id="PF16491"/>
    </source>
</evidence>
<dbReference type="Pfam" id="PF01435">
    <property type="entry name" value="Peptidase_M48"/>
    <property type="match status" value="1"/>
</dbReference>
<evidence type="ECO:0000256" key="12">
    <source>
        <dbReference type="PIRSR" id="PIRSR627057-1"/>
    </source>
</evidence>
<dbReference type="EC" id="3.4.24.84" evidence="14"/>
<reference evidence="17 18" key="1">
    <citation type="submission" date="2024-05" db="EMBL/GenBank/DDBJ databases">
        <title>Culex pipiens pipiens assembly and annotation.</title>
        <authorList>
            <person name="Alout H."/>
            <person name="Durand T."/>
        </authorList>
    </citation>
    <scope>NUCLEOTIDE SEQUENCE [LARGE SCALE GENOMIC DNA]</scope>
    <source>
        <strain evidence="17">HA-2024</strain>
        <tissue evidence="17">Whole body</tissue>
    </source>
</reference>
<evidence type="ECO:0000256" key="9">
    <source>
        <dbReference type="ARBA" id="ARBA00023049"/>
    </source>
</evidence>
<feature type="transmembrane region" description="Helical" evidence="14">
    <location>
        <begin position="17"/>
        <end position="36"/>
    </location>
</feature>
<protein>
    <recommendedName>
        <fullName evidence="14">CAAX prenyl protease</fullName>
        <ecNumber evidence="14">3.4.24.84</ecNumber>
    </recommendedName>
</protein>
<dbReference type="CDD" id="cd07343">
    <property type="entry name" value="M48A_Zmpste24p_like"/>
    <property type="match status" value="1"/>
</dbReference>
<feature type="binding site" evidence="13">
    <location>
        <position position="396"/>
    </location>
    <ligand>
        <name>Zn(2+)</name>
        <dbReference type="ChEBI" id="CHEBI:29105"/>
        <note>catalytic</note>
    </ligand>
</feature>
<dbReference type="EMBL" id="JBEHCU010012771">
    <property type="protein sequence ID" value="KAL1375106.1"/>
    <property type="molecule type" value="Genomic_DNA"/>
</dbReference>
<feature type="binding site" evidence="13">
    <location>
        <position position="319"/>
    </location>
    <ligand>
        <name>Zn(2+)</name>
        <dbReference type="ChEBI" id="CHEBI:29105"/>
        <note>catalytic</note>
    </ligand>
</feature>
<feature type="transmembrane region" description="Helical" evidence="14">
    <location>
        <begin position="367"/>
        <end position="391"/>
    </location>
</feature>
<feature type="domain" description="Peptidase M48" evidence="15">
    <location>
        <begin position="229"/>
        <end position="452"/>
    </location>
</feature>
<dbReference type="GO" id="GO:0071586">
    <property type="term" value="P:CAAX-box protein processing"/>
    <property type="evidence" value="ECO:0007669"/>
    <property type="project" value="UniProtKB-UniRule"/>
</dbReference>
<organism evidence="17 18">
    <name type="scientific">Culex pipiens pipiens</name>
    <name type="common">Northern house mosquito</name>
    <dbReference type="NCBI Taxonomy" id="38569"/>
    <lineage>
        <taxon>Eukaryota</taxon>
        <taxon>Metazoa</taxon>
        <taxon>Ecdysozoa</taxon>
        <taxon>Arthropoda</taxon>
        <taxon>Hexapoda</taxon>
        <taxon>Insecta</taxon>
        <taxon>Pterygota</taxon>
        <taxon>Neoptera</taxon>
        <taxon>Endopterygota</taxon>
        <taxon>Diptera</taxon>
        <taxon>Nematocera</taxon>
        <taxon>Culicoidea</taxon>
        <taxon>Culicidae</taxon>
        <taxon>Culicinae</taxon>
        <taxon>Culicini</taxon>
        <taxon>Culex</taxon>
        <taxon>Culex</taxon>
    </lineage>
</organism>
<comment type="caution">
    <text evidence="17">The sequence shown here is derived from an EMBL/GenBank/DDBJ whole genome shotgun (WGS) entry which is preliminary data.</text>
</comment>
<sequence>IVRNNCTMLEGLQASELTLYSILIFLFLENLVNLYLTRRQIFVYETSKDIPTELRDVMKKETFEKARLYGLDKANYEVFKLLVCDIAISSIELYTGFVAMVWMRAMEVTARVGLDNGSEIQVSIVFLLLINVIGTFKDMPFKIYSTFVLEEKHGFNKQTPAFFIKDQIKSFLVGQMLSIPIVAAIVYIVQIGGNYFFIWLWAFVGVVSLVLMMVYPVYIAPLFDKFRALEDGELKSSIEQLAASLKFPLGKLFVVEGSKRSAHSNAYFTGLFGAKRIVLFDTLLLNKGLPDDSTLTDDEKGKGCENKEVLAVLAHELGHWKLGHIRKNIIIMQVQMFLIFMAFSQLFKYSPLYQAVGFPPNVQPILIGFLVIVMYVLAPYNTVISFAMTILSRRFEYQADEFANGLGYSKELGKALVKLHIDNLGFPIYDWMYSAWNHSHPTLLQRLERLKSLQKKEK</sequence>
<evidence type="ECO:0000256" key="3">
    <source>
        <dbReference type="ARBA" id="ARBA00022692"/>
    </source>
</evidence>
<evidence type="ECO:0000256" key="5">
    <source>
        <dbReference type="ARBA" id="ARBA00022801"/>
    </source>
</evidence>
<keyword evidence="18" id="KW-1185">Reference proteome</keyword>
<keyword evidence="7 13" id="KW-0862">Zinc</keyword>
<dbReference type="InterPro" id="IPR027057">
    <property type="entry name" value="CAXX_Prtase_1"/>
</dbReference>
<evidence type="ECO:0000256" key="7">
    <source>
        <dbReference type="ARBA" id="ARBA00022833"/>
    </source>
</evidence>
<keyword evidence="6 14" id="KW-0256">Endoplasmic reticulum</keyword>
<evidence type="ECO:0000256" key="10">
    <source>
        <dbReference type="ARBA" id="ARBA00023136"/>
    </source>
</evidence>
<keyword evidence="3 14" id="KW-0812">Transmembrane</keyword>
<dbReference type="PANTHER" id="PTHR10120">
    <property type="entry name" value="CAAX PRENYL PROTEASE 1"/>
    <property type="match status" value="1"/>
</dbReference>
<feature type="transmembrane region" description="Helical" evidence="14">
    <location>
        <begin position="329"/>
        <end position="347"/>
    </location>
</feature>
<evidence type="ECO:0000256" key="11">
    <source>
        <dbReference type="ARBA" id="ARBA00044456"/>
    </source>
</evidence>
<evidence type="ECO:0000256" key="14">
    <source>
        <dbReference type="RuleBase" id="RU366005"/>
    </source>
</evidence>
<gene>
    <name evidence="17" type="ORF">pipiens_017702</name>
</gene>
<dbReference type="Proteomes" id="UP001562425">
    <property type="component" value="Unassembled WGS sequence"/>
</dbReference>
<keyword evidence="10 14" id="KW-0472">Membrane</keyword>
<feature type="transmembrane region" description="Helical" evidence="14">
    <location>
        <begin position="196"/>
        <end position="218"/>
    </location>
</feature>
<name>A0ABD1CFK1_CULPP</name>
<dbReference type="FunFam" id="3.30.2010.10:FF:000002">
    <property type="entry name" value="CAAX prenyl protease"/>
    <property type="match status" value="1"/>
</dbReference>
<keyword evidence="2 14" id="KW-0645">Protease</keyword>
<dbReference type="GO" id="GO:0005789">
    <property type="term" value="C:endoplasmic reticulum membrane"/>
    <property type="evidence" value="ECO:0007669"/>
    <property type="project" value="UniProtKB-SubCell"/>
</dbReference>
<comment type="similarity">
    <text evidence="14">Belongs to the peptidase M48A family.</text>
</comment>
<comment type="subcellular location">
    <subcellularLocation>
        <location evidence="1 14">Endoplasmic reticulum membrane</location>
        <topology evidence="1 14">Multi-pass membrane protein</topology>
    </subcellularLocation>
</comment>
<evidence type="ECO:0000313" key="18">
    <source>
        <dbReference type="Proteomes" id="UP001562425"/>
    </source>
</evidence>
<accession>A0ABD1CFK1</accession>
<dbReference type="GO" id="GO:0004222">
    <property type="term" value="F:metalloendopeptidase activity"/>
    <property type="evidence" value="ECO:0007669"/>
    <property type="project" value="UniProtKB-UniRule"/>
</dbReference>
<evidence type="ECO:0000313" key="17">
    <source>
        <dbReference type="EMBL" id="KAL1375106.1"/>
    </source>
</evidence>
<dbReference type="InterPro" id="IPR036259">
    <property type="entry name" value="MFS_trans_sf"/>
</dbReference>
<evidence type="ECO:0000256" key="13">
    <source>
        <dbReference type="PIRSR" id="PIRSR627057-2"/>
    </source>
</evidence>
<keyword evidence="8 14" id="KW-1133">Transmembrane helix</keyword>
<evidence type="ECO:0000256" key="8">
    <source>
        <dbReference type="ARBA" id="ARBA00022989"/>
    </source>
</evidence>
<feature type="transmembrane region" description="Helical" evidence="14">
    <location>
        <begin position="171"/>
        <end position="190"/>
    </location>
</feature>
<dbReference type="Pfam" id="PF16491">
    <property type="entry name" value="Peptidase_M48_N"/>
    <property type="match status" value="1"/>
</dbReference>
<feature type="active site" description="Proton donor" evidence="12">
    <location>
        <position position="400"/>
    </location>
</feature>
<evidence type="ECO:0000259" key="15">
    <source>
        <dbReference type="Pfam" id="PF01435"/>
    </source>
</evidence>